<proteinExistence type="predicted"/>
<protein>
    <recommendedName>
        <fullName evidence="3">DUF2304 domain-containing protein</fullName>
    </recommendedName>
</protein>
<dbReference type="EMBL" id="JACXYU010000003">
    <property type="protein sequence ID" value="MBD3931753.1"/>
    <property type="molecule type" value="Genomic_DNA"/>
</dbReference>
<gene>
    <name evidence="1" type="ORF">IF129_09290</name>
</gene>
<evidence type="ECO:0000313" key="1">
    <source>
        <dbReference type="EMBL" id="MBD3931753.1"/>
    </source>
</evidence>
<comment type="caution">
    <text evidence="1">The sequence shown here is derived from an EMBL/GenBank/DDBJ whole genome shotgun (WGS) entry which is preliminary data.</text>
</comment>
<keyword evidence="2" id="KW-1185">Reference proteome</keyword>
<reference evidence="1" key="1">
    <citation type="submission" date="2020-09" db="EMBL/GenBank/DDBJ databases">
        <title>Secondary metabolite and genome analysis of marine Streptomyces chumphonensis KK1-2T.</title>
        <authorList>
            <person name="Phongsopitanun W."/>
            <person name="Kanchanasin P."/>
            <person name="Pittayakhajonwut P."/>
            <person name="Suwanborirux K."/>
            <person name="Tanasupawat S."/>
        </authorList>
    </citation>
    <scope>NUCLEOTIDE SEQUENCE</scope>
    <source>
        <strain evidence="1">KK1-2</strain>
    </source>
</reference>
<accession>A0A927IAL3</accession>
<dbReference type="RefSeq" id="WP_191209037.1">
    <property type="nucleotide sequence ID" value="NZ_BAABKL010000018.1"/>
</dbReference>
<dbReference type="Proteomes" id="UP000632289">
    <property type="component" value="Unassembled WGS sequence"/>
</dbReference>
<sequence>MALSVSSVVLLGIAIFLLTRKGGLKVSHALVCALFGFYLAGTTMAPGIEAGGNMIASLVSGLTL</sequence>
<organism evidence="1 2">
    <name type="scientific">Streptomyces chumphonensis</name>
    <dbReference type="NCBI Taxonomy" id="1214925"/>
    <lineage>
        <taxon>Bacteria</taxon>
        <taxon>Bacillati</taxon>
        <taxon>Actinomycetota</taxon>
        <taxon>Actinomycetes</taxon>
        <taxon>Kitasatosporales</taxon>
        <taxon>Streptomycetaceae</taxon>
        <taxon>Streptomyces</taxon>
    </lineage>
</organism>
<evidence type="ECO:0000313" key="2">
    <source>
        <dbReference type="Proteomes" id="UP000632289"/>
    </source>
</evidence>
<name>A0A927IAL3_9ACTN</name>
<evidence type="ECO:0008006" key="3">
    <source>
        <dbReference type="Google" id="ProtNLM"/>
    </source>
</evidence>
<dbReference type="AlphaFoldDB" id="A0A927IAL3"/>